<keyword evidence="6 8" id="KW-1133">Transmembrane helix</keyword>
<organism evidence="10 11">
    <name type="scientific">Dictyobacter aurantiacus</name>
    <dbReference type="NCBI Taxonomy" id="1936993"/>
    <lineage>
        <taxon>Bacteria</taxon>
        <taxon>Bacillati</taxon>
        <taxon>Chloroflexota</taxon>
        <taxon>Ktedonobacteria</taxon>
        <taxon>Ktedonobacterales</taxon>
        <taxon>Dictyobacteraceae</taxon>
        <taxon>Dictyobacter</taxon>
    </lineage>
</organism>
<feature type="transmembrane region" description="Helical" evidence="8">
    <location>
        <begin position="78"/>
        <end position="97"/>
    </location>
</feature>
<reference evidence="11" key="1">
    <citation type="submission" date="2018-12" db="EMBL/GenBank/DDBJ databases">
        <title>Tengunoibacter tsumagoiensis gen. nov., sp. nov., Dictyobacter kobayashii sp. nov., D. alpinus sp. nov., and D. joshuensis sp. nov. and description of Dictyobacteraceae fam. nov. within the order Ktedonobacterales isolated from Tengu-no-mugimeshi.</title>
        <authorList>
            <person name="Wang C.M."/>
            <person name="Zheng Y."/>
            <person name="Sakai Y."/>
            <person name="Toyoda A."/>
            <person name="Minakuchi Y."/>
            <person name="Abe K."/>
            <person name="Yokota A."/>
            <person name="Yabe S."/>
        </authorList>
    </citation>
    <scope>NUCLEOTIDE SEQUENCE [LARGE SCALE GENOMIC DNA]</scope>
    <source>
        <strain evidence="11">S-27</strain>
    </source>
</reference>
<dbReference type="PROSITE" id="PS50850">
    <property type="entry name" value="MFS"/>
    <property type="match status" value="1"/>
</dbReference>
<feature type="transmembrane region" description="Helical" evidence="8">
    <location>
        <begin position="361"/>
        <end position="384"/>
    </location>
</feature>
<dbReference type="Gene3D" id="1.20.1720.10">
    <property type="entry name" value="Multidrug resistance protein D"/>
    <property type="match status" value="1"/>
</dbReference>
<comment type="similarity">
    <text evidence="2">Belongs to the major facilitator superfamily. EmrB family.</text>
</comment>
<evidence type="ECO:0000256" key="7">
    <source>
        <dbReference type="ARBA" id="ARBA00023136"/>
    </source>
</evidence>
<proteinExistence type="inferred from homology"/>
<comment type="caution">
    <text evidence="10">The sequence shown here is derived from an EMBL/GenBank/DDBJ whole genome shotgun (WGS) entry which is preliminary data.</text>
</comment>
<feature type="transmembrane region" description="Helical" evidence="8">
    <location>
        <begin position="331"/>
        <end position="349"/>
    </location>
</feature>
<dbReference type="InterPro" id="IPR020846">
    <property type="entry name" value="MFS_dom"/>
</dbReference>
<evidence type="ECO:0000256" key="1">
    <source>
        <dbReference type="ARBA" id="ARBA00004651"/>
    </source>
</evidence>
<dbReference type="InterPro" id="IPR011701">
    <property type="entry name" value="MFS"/>
</dbReference>
<dbReference type="PANTHER" id="PTHR42718:SF9">
    <property type="entry name" value="MAJOR FACILITATOR SUPERFAMILY MULTIDRUG TRANSPORTER MFSC"/>
    <property type="match status" value="1"/>
</dbReference>
<feature type="transmembrane region" description="Helical" evidence="8">
    <location>
        <begin position="12"/>
        <end position="34"/>
    </location>
</feature>
<feature type="domain" description="Major facilitator superfamily (MFS) profile" evidence="9">
    <location>
        <begin position="12"/>
        <end position="462"/>
    </location>
</feature>
<evidence type="ECO:0000259" key="9">
    <source>
        <dbReference type="PROSITE" id="PS50850"/>
    </source>
</evidence>
<feature type="transmembrane region" description="Helical" evidence="8">
    <location>
        <begin position="103"/>
        <end position="128"/>
    </location>
</feature>
<evidence type="ECO:0000256" key="8">
    <source>
        <dbReference type="SAM" id="Phobius"/>
    </source>
</evidence>
<dbReference type="CDD" id="cd17503">
    <property type="entry name" value="MFS_LmrB_MDR_like"/>
    <property type="match status" value="1"/>
</dbReference>
<dbReference type="Pfam" id="PF07690">
    <property type="entry name" value="MFS_1"/>
    <property type="match status" value="1"/>
</dbReference>
<name>A0A401ZPT0_9CHLR</name>
<comment type="subcellular location">
    <subcellularLocation>
        <location evidence="1">Cell membrane</location>
        <topology evidence="1">Multi-pass membrane protein</topology>
    </subcellularLocation>
</comment>
<protein>
    <submittedName>
        <fullName evidence="10">MFS transporter</fullName>
    </submittedName>
</protein>
<keyword evidence="7 8" id="KW-0472">Membrane</keyword>
<dbReference type="Gene3D" id="1.20.1250.20">
    <property type="entry name" value="MFS general substrate transporter like domains"/>
    <property type="match status" value="1"/>
</dbReference>
<dbReference type="InterPro" id="IPR004638">
    <property type="entry name" value="EmrB-like"/>
</dbReference>
<feature type="transmembrane region" description="Helical" evidence="8">
    <location>
        <begin position="140"/>
        <end position="160"/>
    </location>
</feature>
<dbReference type="EMBL" id="BIFQ01000002">
    <property type="protein sequence ID" value="GCE08842.1"/>
    <property type="molecule type" value="Genomic_DNA"/>
</dbReference>
<evidence type="ECO:0000313" key="10">
    <source>
        <dbReference type="EMBL" id="GCE08842.1"/>
    </source>
</evidence>
<keyword evidence="5 8" id="KW-0812">Transmembrane</keyword>
<evidence type="ECO:0000256" key="3">
    <source>
        <dbReference type="ARBA" id="ARBA00022448"/>
    </source>
</evidence>
<evidence type="ECO:0000256" key="6">
    <source>
        <dbReference type="ARBA" id="ARBA00022989"/>
    </source>
</evidence>
<dbReference type="SUPFAM" id="SSF103473">
    <property type="entry name" value="MFS general substrate transporter"/>
    <property type="match status" value="2"/>
</dbReference>
<feature type="transmembrane region" description="Helical" evidence="8">
    <location>
        <begin position="267"/>
        <end position="290"/>
    </location>
</feature>
<feature type="transmembrane region" description="Helical" evidence="8">
    <location>
        <begin position="222"/>
        <end position="246"/>
    </location>
</feature>
<feature type="transmembrane region" description="Helical" evidence="8">
    <location>
        <begin position="435"/>
        <end position="457"/>
    </location>
</feature>
<keyword evidence="3" id="KW-0813">Transport</keyword>
<dbReference type="OrthoDB" id="9816041at2"/>
<dbReference type="Proteomes" id="UP000287224">
    <property type="component" value="Unassembled WGS sequence"/>
</dbReference>
<feature type="transmembrane region" description="Helical" evidence="8">
    <location>
        <begin position="296"/>
        <end position="319"/>
    </location>
</feature>
<evidence type="ECO:0000313" key="11">
    <source>
        <dbReference type="Proteomes" id="UP000287224"/>
    </source>
</evidence>
<gene>
    <name evidence="10" type="primary">imrB</name>
    <name evidence="10" type="ORF">KDAU_61710</name>
</gene>
<feature type="transmembrane region" description="Helical" evidence="8">
    <location>
        <begin position="197"/>
        <end position="216"/>
    </location>
</feature>
<feature type="transmembrane region" description="Helical" evidence="8">
    <location>
        <begin position="405"/>
        <end position="423"/>
    </location>
</feature>
<dbReference type="GO" id="GO:0022857">
    <property type="term" value="F:transmembrane transporter activity"/>
    <property type="evidence" value="ECO:0007669"/>
    <property type="project" value="InterPro"/>
</dbReference>
<keyword evidence="11" id="KW-1185">Reference proteome</keyword>
<evidence type="ECO:0000256" key="4">
    <source>
        <dbReference type="ARBA" id="ARBA00022475"/>
    </source>
</evidence>
<dbReference type="GO" id="GO:0005886">
    <property type="term" value="C:plasma membrane"/>
    <property type="evidence" value="ECO:0007669"/>
    <property type="project" value="UniProtKB-SubCell"/>
</dbReference>
<dbReference type="InterPro" id="IPR036259">
    <property type="entry name" value="MFS_trans_sf"/>
</dbReference>
<accession>A0A401ZPT0</accession>
<sequence>MPRLHMNPKISVSVVFVAAMFMSIMDGTIVTVALPSLGRQFGVSGTGIDAVVVGYLVSLAVVIPASGWLGDRFGNKRIFLSALALFSVTSAMCGLAPSLPMLILFRVLQGLAGGALTPVGTALLYRTFPPAERVQVSRILNIPTVFAPAMGPVLGGLLITQFSWRWVFFVNVPIGILTALFGLLFLEEYYEESVGGFDVMGFFLAGIGLGLAMYALSEGPNYGWTSIGILSCGAAGGLILVAFVVVELRASHPMLDLRLLRNRSFRTCNLLSLFSGAGFLGLLYAAPLFLQEGRGVSALTSGLTTFPEALGVLVMTQIAARLYPYVGPRRLIVYGLGCVTVFMLLMNLMGQDTSLWLMRGLMFLIGAGMANSFLPVQAAAFATISPAETGQASALSNAQRQIGSSLGVAIISTVISFVGITQMNTHGVAVPNLNAYHAAFITSAILVLIAALIGLAVRDSDAASTMQRTGSASKEKAVIEATLGAETGM</sequence>
<evidence type="ECO:0000256" key="2">
    <source>
        <dbReference type="ARBA" id="ARBA00008537"/>
    </source>
</evidence>
<dbReference type="RefSeq" id="WP_126601325.1">
    <property type="nucleotide sequence ID" value="NZ_BIFQ01000002.1"/>
</dbReference>
<dbReference type="NCBIfam" id="TIGR00711">
    <property type="entry name" value="efflux_EmrB"/>
    <property type="match status" value="1"/>
</dbReference>
<dbReference type="AlphaFoldDB" id="A0A401ZPT0"/>
<dbReference type="PANTHER" id="PTHR42718">
    <property type="entry name" value="MAJOR FACILITATOR SUPERFAMILY MULTIDRUG TRANSPORTER MFSC"/>
    <property type="match status" value="1"/>
</dbReference>
<feature type="transmembrane region" description="Helical" evidence="8">
    <location>
        <begin position="46"/>
        <end position="66"/>
    </location>
</feature>
<evidence type="ECO:0000256" key="5">
    <source>
        <dbReference type="ARBA" id="ARBA00022692"/>
    </source>
</evidence>
<keyword evidence="4" id="KW-1003">Cell membrane</keyword>
<feature type="transmembrane region" description="Helical" evidence="8">
    <location>
        <begin position="166"/>
        <end position="185"/>
    </location>
</feature>